<evidence type="ECO:0000313" key="3">
    <source>
        <dbReference type="Proteomes" id="UP000183940"/>
    </source>
</evidence>
<dbReference type="Proteomes" id="UP000183940">
    <property type="component" value="Unassembled WGS sequence"/>
</dbReference>
<dbReference type="SUPFAM" id="SSF48452">
    <property type="entry name" value="TPR-like"/>
    <property type="match status" value="1"/>
</dbReference>
<dbReference type="PROSITE" id="PS50005">
    <property type="entry name" value="TPR"/>
    <property type="match status" value="1"/>
</dbReference>
<dbReference type="STRING" id="1925591.BI308_15900"/>
<comment type="caution">
    <text evidence="2">The sequence shown here is derived from an EMBL/GenBank/DDBJ whole genome shotgun (WGS) entry which is preliminary data.</text>
</comment>
<proteinExistence type="predicted"/>
<keyword evidence="1" id="KW-0802">TPR repeat</keyword>
<evidence type="ECO:0000256" key="1">
    <source>
        <dbReference type="PROSITE-ProRule" id="PRU00339"/>
    </source>
</evidence>
<evidence type="ECO:0000313" key="2">
    <source>
        <dbReference type="EMBL" id="OJJ24633.1"/>
    </source>
</evidence>
<organism evidence="2 3">
    <name type="scientific">Roseofilum reptotaenium AO1-A</name>
    <dbReference type="NCBI Taxonomy" id="1925591"/>
    <lineage>
        <taxon>Bacteria</taxon>
        <taxon>Bacillati</taxon>
        <taxon>Cyanobacteriota</taxon>
        <taxon>Cyanophyceae</taxon>
        <taxon>Desertifilales</taxon>
        <taxon>Desertifilaceae</taxon>
        <taxon>Roseofilum</taxon>
    </lineage>
</organism>
<dbReference type="Gene3D" id="1.25.40.10">
    <property type="entry name" value="Tetratricopeptide repeat domain"/>
    <property type="match status" value="1"/>
</dbReference>
<dbReference type="Pfam" id="PF13428">
    <property type="entry name" value="TPR_14"/>
    <property type="match status" value="1"/>
</dbReference>
<accession>A0A1L9QPN4</accession>
<gene>
    <name evidence="2" type="ORF">BI308_15900</name>
</gene>
<protein>
    <submittedName>
        <fullName evidence="2">Uncharacterized protein</fullName>
    </submittedName>
</protein>
<dbReference type="AlphaFoldDB" id="A0A1L9QPN4"/>
<name>A0A1L9QPN4_9CYAN</name>
<feature type="repeat" description="TPR" evidence="1">
    <location>
        <begin position="40"/>
        <end position="73"/>
    </location>
</feature>
<sequence length="140" mass="16170">MTQTAEDLFNEGIERYKKGESPATLIPLFKDICDRAPKQSTAWTCLAWLYLLEDKPKSAYKAAQKAIKLNPEDPQARVNMAAAMLETNKSGVREHIDMAQRLIMAVSEYRQEIEENCKEGLSRKPDWQNLQRIYDWLFSS</sequence>
<dbReference type="InterPro" id="IPR019734">
    <property type="entry name" value="TPR_rpt"/>
</dbReference>
<dbReference type="SMART" id="SM00028">
    <property type="entry name" value="TPR"/>
    <property type="match status" value="1"/>
</dbReference>
<reference evidence="2" key="1">
    <citation type="submission" date="2016-10" db="EMBL/GenBank/DDBJ databases">
        <title>CRISPR-Cas defence system in Roseofilum reptotaenium: evidence of a bacteriophage-cyanobacterium arms race in the coral black band disease.</title>
        <authorList>
            <person name="Buerger P."/>
            <person name="Wood-Charlson E.M."/>
            <person name="Weynberg K.D."/>
            <person name="Willis B."/>
            <person name="Van Oppen M.J."/>
        </authorList>
    </citation>
    <scope>NUCLEOTIDE SEQUENCE [LARGE SCALE GENOMIC DNA]</scope>
    <source>
        <strain evidence="2">AO1-A</strain>
    </source>
</reference>
<dbReference type="EMBL" id="MLAW01000028">
    <property type="protein sequence ID" value="OJJ24633.1"/>
    <property type="molecule type" value="Genomic_DNA"/>
</dbReference>
<dbReference type="InterPro" id="IPR011990">
    <property type="entry name" value="TPR-like_helical_dom_sf"/>
</dbReference>
<keyword evidence="3" id="KW-1185">Reference proteome</keyword>